<evidence type="ECO:0000256" key="4">
    <source>
        <dbReference type="ARBA" id="ARBA00022525"/>
    </source>
</evidence>
<dbReference type="InterPro" id="IPR029463">
    <property type="entry name" value="Lys_MEP"/>
</dbReference>
<dbReference type="Gene3D" id="3.40.390.10">
    <property type="entry name" value="Collagenase (Catalytic Domain)"/>
    <property type="match status" value="1"/>
</dbReference>
<dbReference type="EMBL" id="PDNB01000064">
    <property type="protein sequence ID" value="PGH12017.1"/>
    <property type="molecule type" value="Genomic_DNA"/>
</dbReference>
<evidence type="ECO:0000256" key="10">
    <source>
        <dbReference type="ARBA" id="ARBA00022833"/>
    </source>
</evidence>
<dbReference type="GO" id="GO:0004222">
    <property type="term" value="F:metalloendopeptidase activity"/>
    <property type="evidence" value="ECO:0007669"/>
    <property type="project" value="InterPro"/>
</dbReference>
<feature type="disulfide bond" evidence="17">
    <location>
        <begin position="187"/>
        <end position="258"/>
    </location>
</feature>
<dbReference type="AlphaFoldDB" id="A0A2B7XU54"/>
<evidence type="ECO:0000256" key="7">
    <source>
        <dbReference type="ARBA" id="ARBA00022723"/>
    </source>
</evidence>
<evidence type="ECO:0000313" key="20">
    <source>
        <dbReference type="EMBL" id="PGH12017.1"/>
    </source>
</evidence>
<feature type="disulfide bond" evidence="17">
    <location>
        <begin position="265"/>
        <end position="283"/>
    </location>
</feature>
<keyword evidence="12" id="KW-0865">Zymogen</keyword>
<evidence type="ECO:0000259" key="19">
    <source>
        <dbReference type="SMART" id="SM01351"/>
    </source>
</evidence>
<comment type="catalytic activity">
    <reaction evidence="1 18">
        <text>Preferential cleavage of bonds with hydrophobic residues in P1'. Also 3-Asn-|-Gln-4 and 8-Gly-|-Ser-9 bonds in insulin B chain.</text>
        <dbReference type="EC" id="3.4.24.39"/>
    </reaction>
</comment>
<evidence type="ECO:0000256" key="11">
    <source>
        <dbReference type="ARBA" id="ARBA00023049"/>
    </source>
</evidence>
<keyword evidence="8 18" id="KW-0732">Signal</keyword>
<evidence type="ECO:0000256" key="14">
    <source>
        <dbReference type="ARBA" id="ARBA00049968"/>
    </source>
</evidence>
<evidence type="ECO:0000256" key="3">
    <source>
        <dbReference type="ARBA" id="ARBA00010279"/>
    </source>
</evidence>
<comment type="caution">
    <text evidence="20">The sequence shown here is derived from an EMBL/GenBank/DDBJ whole genome shotgun (WGS) entry which is preliminary data.</text>
</comment>
<sequence length="376" mass="40074">MRSLSSILAVAAFTASALAGVMPPASRRAEDSPELDVQLTQVDGTTVKAIVTNKGDKELNILNLNFFKDAAPVKKVAVYNQGVEVPFGGIRIRHRTKGLTAEAFTHLAPGESFEDEFDVAYTADLSQGGRMLVKAQGFVSTSDANGDLDGVVRYGSNDLEFDVDGPAAAKSFAAMNHMVKRTRLASCSGSNGSATRAALRDCSTLASRAASEAAAGGARLQEYFKSTSQSTRNTVSARFRAIASESSSETSGRTTYYCNDPYGICSSNVLAYTIPAQNVISNCPIYYTVLDHASSVCHDQDRVTTTLHEFTHAPGVYSPGTDDHAYGYAACMRLSTSQALNNADSFALFAQGKLTMSMFPRAAQMLTLFIAIYAGC</sequence>
<feature type="binding site" evidence="16">
    <location>
        <position position="308"/>
    </location>
    <ligand>
        <name>Zn(2+)</name>
        <dbReference type="ChEBI" id="CHEBI:29105"/>
        <note>catalytic</note>
    </ligand>
</feature>
<feature type="binding site" evidence="16">
    <location>
        <position position="312"/>
    </location>
    <ligand>
        <name>Zn(2+)</name>
        <dbReference type="ChEBI" id="CHEBI:29105"/>
        <note>catalytic</note>
    </ligand>
</feature>
<keyword evidence="21" id="KW-1185">Reference proteome</keyword>
<feature type="active site" evidence="15">
    <location>
        <position position="309"/>
    </location>
</feature>
<organism evidence="20 21">
    <name type="scientific">Helicocarpus griseus UAMH5409</name>
    <dbReference type="NCBI Taxonomy" id="1447875"/>
    <lineage>
        <taxon>Eukaryota</taxon>
        <taxon>Fungi</taxon>
        <taxon>Dikarya</taxon>
        <taxon>Ascomycota</taxon>
        <taxon>Pezizomycotina</taxon>
        <taxon>Eurotiomycetes</taxon>
        <taxon>Eurotiomycetidae</taxon>
        <taxon>Onygenales</taxon>
        <taxon>Ajellomycetaceae</taxon>
        <taxon>Helicocarpus</taxon>
    </lineage>
</organism>
<dbReference type="STRING" id="1447875.A0A2B7XU54"/>
<dbReference type="GO" id="GO:0005576">
    <property type="term" value="C:extracellular region"/>
    <property type="evidence" value="ECO:0007669"/>
    <property type="project" value="UniProtKB-SubCell"/>
</dbReference>
<keyword evidence="11 18" id="KW-0482">Metalloprotease</keyword>
<dbReference type="CDD" id="cd11008">
    <property type="entry name" value="M35_deuterolysin_like"/>
    <property type="match status" value="1"/>
</dbReference>
<name>A0A2B7XU54_9EURO</name>
<dbReference type="Pfam" id="PF02102">
    <property type="entry name" value="Peptidase_M35"/>
    <property type="match status" value="1"/>
</dbReference>
<proteinExistence type="inferred from homology"/>
<evidence type="ECO:0000256" key="9">
    <source>
        <dbReference type="ARBA" id="ARBA00022801"/>
    </source>
</evidence>
<dbReference type="PANTHER" id="PTHR37016:SF3">
    <property type="entry name" value="NEUTRAL PROTEASE 2-RELATED"/>
    <property type="match status" value="1"/>
</dbReference>
<comment type="subcellular location">
    <subcellularLocation>
        <location evidence="2 18">Secreted</location>
    </subcellularLocation>
</comment>
<evidence type="ECO:0000256" key="12">
    <source>
        <dbReference type="ARBA" id="ARBA00023145"/>
    </source>
</evidence>
<dbReference type="SUPFAM" id="SSF55486">
    <property type="entry name" value="Metalloproteases ('zincins'), catalytic domain"/>
    <property type="match status" value="1"/>
</dbReference>
<accession>A0A2B7XU54</accession>
<keyword evidence="10 16" id="KW-0862">Zinc</keyword>
<evidence type="ECO:0000256" key="18">
    <source>
        <dbReference type="RuleBase" id="RU361126"/>
    </source>
</evidence>
<reference evidence="20 21" key="1">
    <citation type="submission" date="2017-10" db="EMBL/GenBank/DDBJ databases">
        <title>Comparative genomics in systemic dimorphic fungi from Ajellomycetaceae.</title>
        <authorList>
            <person name="Munoz J.F."/>
            <person name="Mcewen J.G."/>
            <person name="Clay O.K."/>
            <person name="Cuomo C.A."/>
        </authorList>
    </citation>
    <scope>NUCLEOTIDE SEQUENCE [LARGE SCALE GENOMIC DNA]</scope>
    <source>
        <strain evidence="20 21">UAMH5409</strain>
    </source>
</reference>
<keyword evidence="6 18" id="KW-0165">Cleavage on pair of basic residues</keyword>
<evidence type="ECO:0000256" key="15">
    <source>
        <dbReference type="PIRSR" id="PIRSR601384-1"/>
    </source>
</evidence>
<evidence type="ECO:0000256" key="8">
    <source>
        <dbReference type="ARBA" id="ARBA00022729"/>
    </source>
</evidence>
<dbReference type="Gene3D" id="2.60.40.2970">
    <property type="match status" value="1"/>
</dbReference>
<dbReference type="EC" id="3.4.24.39" evidence="18"/>
<feature type="chain" id="PRO_5011831561" description="Neutral protease 2" evidence="18">
    <location>
        <begin position="20"/>
        <end position="376"/>
    </location>
</feature>
<dbReference type="PRINTS" id="PR00768">
    <property type="entry name" value="DEUTEROLYSIN"/>
</dbReference>
<comment type="function">
    <text evidence="14 18">Secreted metalloproteinase that allows assimilation of proteinaceous substrates. Shows high activities on basic nuclear substrates such as histone and protamine.</text>
</comment>
<evidence type="ECO:0000256" key="17">
    <source>
        <dbReference type="PIRSR" id="PIRSR601384-3"/>
    </source>
</evidence>
<feature type="binding site" evidence="16">
    <location>
        <position position="323"/>
    </location>
    <ligand>
        <name>Zn(2+)</name>
        <dbReference type="ChEBI" id="CHEBI:29105"/>
        <note>catalytic</note>
    </ligand>
</feature>
<dbReference type="OrthoDB" id="412874at2759"/>
<keyword evidence="7 16" id="KW-0479">Metal-binding</keyword>
<keyword evidence="4 18" id="KW-0964">Secreted</keyword>
<evidence type="ECO:0000256" key="6">
    <source>
        <dbReference type="ARBA" id="ARBA00022685"/>
    </source>
</evidence>
<dbReference type="GO" id="GO:0046872">
    <property type="term" value="F:metal ion binding"/>
    <property type="evidence" value="ECO:0007669"/>
    <property type="project" value="UniProtKB-KW"/>
</dbReference>
<feature type="signal peptide" evidence="18">
    <location>
        <begin position="1"/>
        <end position="19"/>
    </location>
</feature>
<comment type="similarity">
    <text evidence="3 18">Belongs to the peptidase M35 family.</text>
</comment>
<dbReference type="PANTHER" id="PTHR37016">
    <property type="match status" value="1"/>
</dbReference>
<dbReference type="InterPro" id="IPR001384">
    <property type="entry name" value="Peptidase_M35"/>
</dbReference>
<evidence type="ECO:0000256" key="5">
    <source>
        <dbReference type="ARBA" id="ARBA00022670"/>
    </source>
</evidence>
<evidence type="ECO:0000313" key="21">
    <source>
        <dbReference type="Proteomes" id="UP000223968"/>
    </source>
</evidence>
<evidence type="ECO:0000256" key="16">
    <source>
        <dbReference type="PIRSR" id="PIRSR601384-2"/>
    </source>
</evidence>
<evidence type="ECO:0000256" key="13">
    <source>
        <dbReference type="ARBA" id="ARBA00023157"/>
    </source>
</evidence>
<keyword evidence="13" id="KW-1015">Disulfide bond</keyword>
<gene>
    <name evidence="20" type="ORF">AJ79_04526</name>
</gene>
<comment type="cofactor">
    <cofactor evidence="16 18">
        <name>Zn(2+)</name>
        <dbReference type="ChEBI" id="CHEBI:29105"/>
    </cofactor>
    <text evidence="16 18">Binds 1 zinc ion per subunit.</text>
</comment>
<dbReference type="InterPro" id="IPR050414">
    <property type="entry name" value="Fungal_M35_metalloproteases"/>
</dbReference>
<protein>
    <recommendedName>
        <fullName evidence="18">Neutral protease 2</fullName>
        <ecNumber evidence="18">3.4.24.39</ecNumber>
    </recommendedName>
    <alternativeName>
        <fullName evidence="18">Deuterolysin</fullName>
    </alternativeName>
</protein>
<keyword evidence="5 18" id="KW-0645">Protease</keyword>
<dbReference type="InterPro" id="IPR024079">
    <property type="entry name" value="MetalloPept_cat_dom_sf"/>
</dbReference>
<evidence type="ECO:0000256" key="2">
    <source>
        <dbReference type="ARBA" id="ARBA00004613"/>
    </source>
</evidence>
<dbReference type="Proteomes" id="UP000223968">
    <property type="component" value="Unassembled WGS sequence"/>
</dbReference>
<evidence type="ECO:0000256" key="1">
    <source>
        <dbReference type="ARBA" id="ARBA00001187"/>
    </source>
</evidence>
<feature type="domain" description="Lysine-specific metallo-endopeptidase" evidence="19">
    <location>
        <begin position="207"/>
        <end position="351"/>
    </location>
</feature>
<keyword evidence="9 18" id="KW-0378">Hydrolase</keyword>
<dbReference type="GO" id="GO:0006508">
    <property type="term" value="P:proteolysis"/>
    <property type="evidence" value="ECO:0007669"/>
    <property type="project" value="UniProtKB-KW"/>
</dbReference>
<dbReference type="SMART" id="SM01351">
    <property type="entry name" value="Aspzincin_M35"/>
    <property type="match status" value="1"/>
</dbReference>